<dbReference type="GO" id="GO:0003677">
    <property type="term" value="F:DNA binding"/>
    <property type="evidence" value="ECO:0007669"/>
    <property type="project" value="UniProtKB-KW"/>
</dbReference>
<accession>G8NZ94</accession>
<dbReference type="KEGG" id="gma:AciX8_2515"/>
<dbReference type="HOGENOM" id="CLU_119090_4_2_0"/>
<dbReference type="EMBL" id="CP003130">
    <property type="protein sequence ID" value="AEU36830.1"/>
    <property type="molecule type" value="Genomic_DNA"/>
</dbReference>
<dbReference type="RefSeq" id="WP_014265708.1">
    <property type="nucleotide sequence ID" value="NC_016631.1"/>
</dbReference>
<dbReference type="eggNOG" id="COG3682">
    <property type="taxonomic scope" value="Bacteria"/>
</dbReference>
<dbReference type="Gene3D" id="1.10.10.10">
    <property type="entry name" value="Winged helix-like DNA-binding domain superfamily/Winged helix DNA-binding domain"/>
    <property type="match status" value="1"/>
</dbReference>
<dbReference type="AlphaFoldDB" id="G8NZ94"/>
<keyword evidence="4" id="KW-0804">Transcription</keyword>
<dbReference type="OrthoDB" id="279010at2"/>
<dbReference type="SUPFAM" id="SSF46785">
    <property type="entry name" value="Winged helix' DNA-binding domain"/>
    <property type="match status" value="1"/>
</dbReference>
<reference evidence="5 6" key="1">
    <citation type="submission" date="2011-11" db="EMBL/GenBank/DDBJ databases">
        <title>Complete sequence of Granulicella mallensis MP5ACTX8.</title>
        <authorList>
            <consortium name="US DOE Joint Genome Institute"/>
            <person name="Lucas S."/>
            <person name="Copeland A."/>
            <person name="Lapidus A."/>
            <person name="Cheng J.-F."/>
            <person name="Goodwin L."/>
            <person name="Pitluck S."/>
            <person name="Peters L."/>
            <person name="Lu M."/>
            <person name="Detter J.C."/>
            <person name="Han C."/>
            <person name="Tapia R."/>
            <person name="Land M."/>
            <person name="Hauser L."/>
            <person name="Kyrpides N."/>
            <person name="Ivanova N."/>
            <person name="Mikhailova N."/>
            <person name="Pagani I."/>
            <person name="Rawat S."/>
            <person name="Mannisto M."/>
            <person name="Haggblom M."/>
            <person name="Woyke T."/>
        </authorList>
    </citation>
    <scope>NUCLEOTIDE SEQUENCE [LARGE SCALE GENOMIC DNA]</scope>
    <source>
        <strain evidence="6">ATCC BAA-1857 / DSM 23137 / MP5ACTX8</strain>
    </source>
</reference>
<keyword evidence="6" id="KW-1185">Reference proteome</keyword>
<proteinExistence type="inferred from homology"/>
<name>G8NZ94_GRAMM</name>
<organism evidence="5 6">
    <name type="scientific">Granulicella mallensis (strain ATCC BAA-1857 / DSM 23137 / MP5ACTX8)</name>
    <dbReference type="NCBI Taxonomy" id="682795"/>
    <lineage>
        <taxon>Bacteria</taxon>
        <taxon>Pseudomonadati</taxon>
        <taxon>Acidobacteriota</taxon>
        <taxon>Terriglobia</taxon>
        <taxon>Terriglobales</taxon>
        <taxon>Acidobacteriaceae</taxon>
        <taxon>Granulicella</taxon>
    </lineage>
</organism>
<dbReference type="Proteomes" id="UP000007113">
    <property type="component" value="Chromosome"/>
</dbReference>
<sequence>MPGPKLTKLELRIMETLWTRGESSIREIQEAFPEKGRPAYTTIQTTMYRMEEKKILRRVRKVGNFHVFEATISRDAAQRRLVDDLLALFGGRTQPVMVHLIESGRLTLEDVKEAEKTLRSLSAKEKKL</sequence>
<evidence type="ECO:0000313" key="5">
    <source>
        <dbReference type="EMBL" id="AEU36830.1"/>
    </source>
</evidence>
<dbReference type="GO" id="GO:0045892">
    <property type="term" value="P:negative regulation of DNA-templated transcription"/>
    <property type="evidence" value="ECO:0007669"/>
    <property type="project" value="InterPro"/>
</dbReference>
<dbReference type="STRING" id="682795.AciX8_2515"/>
<evidence type="ECO:0000313" key="6">
    <source>
        <dbReference type="Proteomes" id="UP000007113"/>
    </source>
</evidence>
<dbReference type="InterPro" id="IPR036388">
    <property type="entry name" value="WH-like_DNA-bd_sf"/>
</dbReference>
<dbReference type="Pfam" id="PF03965">
    <property type="entry name" value="Penicillinase_R"/>
    <property type="match status" value="1"/>
</dbReference>
<evidence type="ECO:0000256" key="3">
    <source>
        <dbReference type="ARBA" id="ARBA00023125"/>
    </source>
</evidence>
<evidence type="ECO:0000256" key="4">
    <source>
        <dbReference type="ARBA" id="ARBA00023163"/>
    </source>
</evidence>
<gene>
    <name evidence="5" type="ordered locus">AciX8_2515</name>
</gene>
<evidence type="ECO:0000256" key="1">
    <source>
        <dbReference type="ARBA" id="ARBA00011046"/>
    </source>
</evidence>
<protein>
    <submittedName>
        <fullName evidence="5">Transcriptional repressor, CopY family</fullName>
    </submittedName>
</protein>
<dbReference type="InterPro" id="IPR005650">
    <property type="entry name" value="BlaI_family"/>
</dbReference>
<keyword evidence="2" id="KW-0805">Transcription regulation</keyword>
<dbReference type="InterPro" id="IPR036390">
    <property type="entry name" value="WH_DNA-bd_sf"/>
</dbReference>
<comment type="similarity">
    <text evidence="1">Belongs to the BlaI transcriptional regulatory family.</text>
</comment>
<evidence type="ECO:0000256" key="2">
    <source>
        <dbReference type="ARBA" id="ARBA00023015"/>
    </source>
</evidence>
<dbReference type="PIRSF" id="PIRSF019455">
    <property type="entry name" value="CopR_AtkY"/>
    <property type="match status" value="1"/>
</dbReference>
<keyword evidence="3" id="KW-0238">DNA-binding</keyword>